<evidence type="ECO:0000313" key="2">
    <source>
        <dbReference type="EMBL" id="CAK9219561.1"/>
    </source>
</evidence>
<dbReference type="EMBL" id="OZ019895">
    <property type="protein sequence ID" value="CAK9219561.1"/>
    <property type="molecule type" value="Genomic_DNA"/>
</dbReference>
<evidence type="ECO:0000313" key="3">
    <source>
        <dbReference type="Proteomes" id="UP001497512"/>
    </source>
</evidence>
<evidence type="ECO:0000256" key="1">
    <source>
        <dbReference type="SAM" id="Coils"/>
    </source>
</evidence>
<proteinExistence type="predicted"/>
<sequence>MAGLSGSSPFATIGTKPFSRRRHYDMEDRKQRILGDPKYVISSFDKQFHDQFMIQVDKEGLDKQVKEEIEHRLAQERALAEYEKWDLTRIAAMQKADDILKREKKISDMQIEKFWQKQQRDRVKRDHEEKTFLTSQNEKIGPFDRNRYLEQDLEPERNTALNLAINHERLYQEILANNKRETESKDYIDWVHRDIEARRRLRLKEEDVKRQIFERDKRIEFEQLKMNAEKLKQAKATHLENHMYQIQPQYFAQFQTSSR</sequence>
<keyword evidence="3" id="KW-1185">Reference proteome</keyword>
<gene>
    <name evidence="2" type="ORF">CSSPTR1EN2_LOCUS14630</name>
</gene>
<name>A0ABP0UDT0_9BRYO</name>
<feature type="coiled-coil region" evidence="1">
    <location>
        <begin position="214"/>
        <end position="241"/>
    </location>
</feature>
<accession>A0ABP0UDT0</accession>
<protein>
    <submittedName>
        <fullName evidence="2">Uncharacterized protein</fullName>
    </submittedName>
</protein>
<organism evidence="2 3">
    <name type="scientific">Sphagnum troendelagicum</name>
    <dbReference type="NCBI Taxonomy" id="128251"/>
    <lineage>
        <taxon>Eukaryota</taxon>
        <taxon>Viridiplantae</taxon>
        <taxon>Streptophyta</taxon>
        <taxon>Embryophyta</taxon>
        <taxon>Bryophyta</taxon>
        <taxon>Sphagnophytina</taxon>
        <taxon>Sphagnopsida</taxon>
        <taxon>Sphagnales</taxon>
        <taxon>Sphagnaceae</taxon>
        <taxon>Sphagnum</taxon>
    </lineage>
</organism>
<reference evidence="2" key="1">
    <citation type="submission" date="2024-02" db="EMBL/GenBank/DDBJ databases">
        <authorList>
            <consortium name="ELIXIR-Norway"/>
            <consortium name="Elixir Norway"/>
        </authorList>
    </citation>
    <scope>NUCLEOTIDE SEQUENCE</scope>
</reference>
<keyword evidence="1" id="KW-0175">Coiled coil</keyword>
<dbReference type="Proteomes" id="UP001497512">
    <property type="component" value="Chromosome 3"/>
</dbReference>